<keyword evidence="3 5" id="KW-0687">Ribonucleoprotein</keyword>
<comment type="caution">
    <text evidence="7">The sequence shown here is derived from an EMBL/GenBank/DDBJ whole genome shotgun (WGS) entry which is preliminary data.</text>
</comment>
<keyword evidence="2 5" id="KW-0689">Ribosomal protein</keyword>
<dbReference type="Gene3D" id="1.10.287.310">
    <property type="match status" value="1"/>
</dbReference>
<comment type="similarity">
    <text evidence="1 5">Belongs to the universal ribosomal protein uL29 family.</text>
</comment>
<evidence type="ECO:0000256" key="3">
    <source>
        <dbReference type="ARBA" id="ARBA00023274"/>
    </source>
</evidence>
<dbReference type="CDD" id="cd00427">
    <property type="entry name" value="Ribosomal_L29_HIP"/>
    <property type="match status" value="1"/>
</dbReference>
<dbReference type="InterPro" id="IPR036049">
    <property type="entry name" value="Ribosomal_uL29_sf"/>
</dbReference>
<protein>
    <recommendedName>
        <fullName evidence="4 5">Large ribosomal subunit protein uL29</fullName>
    </recommendedName>
</protein>
<evidence type="ECO:0000313" key="7">
    <source>
        <dbReference type="EMBL" id="GAA4845967.1"/>
    </source>
</evidence>
<evidence type="ECO:0000256" key="6">
    <source>
        <dbReference type="SAM" id="Coils"/>
    </source>
</evidence>
<dbReference type="NCBIfam" id="TIGR00012">
    <property type="entry name" value="L29"/>
    <property type="match status" value="1"/>
</dbReference>
<reference evidence="8" key="1">
    <citation type="journal article" date="2019" name="Int. J. Syst. Evol. Microbiol.">
        <title>The Global Catalogue of Microorganisms (GCM) 10K type strain sequencing project: providing services to taxonomists for standard genome sequencing and annotation.</title>
        <authorList>
            <consortium name="The Broad Institute Genomics Platform"/>
            <consortium name="The Broad Institute Genome Sequencing Center for Infectious Disease"/>
            <person name="Wu L."/>
            <person name="Ma J."/>
        </authorList>
    </citation>
    <scope>NUCLEOTIDE SEQUENCE [LARGE SCALE GENOMIC DNA]</scope>
    <source>
        <strain evidence="8">JCM 18326</strain>
    </source>
</reference>
<dbReference type="SUPFAM" id="SSF46561">
    <property type="entry name" value="Ribosomal protein L29 (L29p)"/>
    <property type="match status" value="1"/>
</dbReference>
<keyword evidence="6" id="KW-0175">Coiled coil</keyword>
<evidence type="ECO:0000256" key="2">
    <source>
        <dbReference type="ARBA" id="ARBA00022980"/>
    </source>
</evidence>
<dbReference type="Pfam" id="PF00831">
    <property type="entry name" value="Ribosomal_L29"/>
    <property type="match status" value="1"/>
</dbReference>
<accession>A0ABP9DJ93</accession>
<evidence type="ECO:0000256" key="1">
    <source>
        <dbReference type="ARBA" id="ARBA00009254"/>
    </source>
</evidence>
<feature type="coiled-coil region" evidence="6">
    <location>
        <begin position="3"/>
        <end position="35"/>
    </location>
</feature>
<dbReference type="HAMAP" id="MF_00374">
    <property type="entry name" value="Ribosomal_uL29"/>
    <property type="match status" value="1"/>
</dbReference>
<gene>
    <name evidence="5" type="primary">rpmC</name>
    <name evidence="7" type="ORF">GCM10023331_33450</name>
</gene>
<evidence type="ECO:0000256" key="5">
    <source>
        <dbReference type="HAMAP-Rule" id="MF_00374"/>
    </source>
</evidence>
<evidence type="ECO:0000313" key="8">
    <source>
        <dbReference type="Proteomes" id="UP001500298"/>
    </source>
</evidence>
<dbReference type="InterPro" id="IPR001854">
    <property type="entry name" value="Ribosomal_uL29"/>
</dbReference>
<dbReference type="Proteomes" id="UP001500298">
    <property type="component" value="Unassembled WGS sequence"/>
</dbReference>
<name>A0ABP9DJ93_9BACT</name>
<keyword evidence="8" id="KW-1185">Reference proteome</keyword>
<proteinExistence type="inferred from homology"/>
<sequence>MKTKELKEQIKKMSAEELNAELAASQKQLDELEFAHAVNPIENPMQIRSLRRKVASLKTELHVKVTAELEDKVKAEGVTRETVSEFLQKNKFAAPVNKKMVLRAISK</sequence>
<organism evidence="7 8">
    <name type="scientific">Algivirga pacifica</name>
    <dbReference type="NCBI Taxonomy" id="1162670"/>
    <lineage>
        <taxon>Bacteria</taxon>
        <taxon>Pseudomonadati</taxon>
        <taxon>Bacteroidota</taxon>
        <taxon>Cytophagia</taxon>
        <taxon>Cytophagales</taxon>
        <taxon>Flammeovirgaceae</taxon>
        <taxon>Algivirga</taxon>
    </lineage>
</organism>
<dbReference type="RefSeq" id="WP_345373872.1">
    <property type="nucleotide sequence ID" value="NZ_BAABJX010000052.1"/>
</dbReference>
<evidence type="ECO:0000256" key="4">
    <source>
        <dbReference type="ARBA" id="ARBA00035204"/>
    </source>
</evidence>
<dbReference type="EMBL" id="BAABJX010000052">
    <property type="protein sequence ID" value="GAA4845967.1"/>
    <property type="molecule type" value="Genomic_DNA"/>
</dbReference>